<dbReference type="InterPro" id="IPR055414">
    <property type="entry name" value="LRR_R13L4/SHOC2-like"/>
</dbReference>
<dbReference type="InterPro" id="IPR003591">
    <property type="entry name" value="Leu-rich_rpt_typical-subtyp"/>
</dbReference>
<accession>A0A8S9YHD6</accession>
<comment type="caution">
    <text evidence="5">The sequence shown here is derived from an EMBL/GenBank/DDBJ whole genome shotgun (WGS) entry which is preliminary data.</text>
</comment>
<feature type="region of interest" description="Disordered" evidence="3">
    <location>
        <begin position="769"/>
        <end position="811"/>
    </location>
</feature>
<dbReference type="InterPro" id="IPR001611">
    <property type="entry name" value="Leu-rich_rpt"/>
</dbReference>
<dbReference type="InterPro" id="IPR032675">
    <property type="entry name" value="LRR_dom_sf"/>
</dbReference>
<reference evidence="5" key="1">
    <citation type="submission" date="2019-07" db="EMBL/GenBank/DDBJ databases">
        <title>Annotation for the trematode Paragonimus miyazaki's.</title>
        <authorList>
            <person name="Choi Y.-J."/>
        </authorList>
    </citation>
    <scope>NUCLEOTIDE SEQUENCE</scope>
    <source>
        <strain evidence="5">Japan</strain>
    </source>
</reference>
<dbReference type="AlphaFoldDB" id="A0A8S9YHD6"/>
<dbReference type="Proteomes" id="UP000822476">
    <property type="component" value="Unassembled WGS sequence"/>
</dbReference>
<proteinExistence type="predicted"/>
<dbReference type="InterPro" id="IPR050216">
    <property type="entry name" value="LRR_domain-containing"/>
</dbReference>
<keyword evidence="1" id="KW-0433">Leucine-rich repeat</keyword>
<evidence type="ECO:0000313" key="5">
    <source>
        <dbReference type="EMBL" id="KAF7248917.1"/>
    </source>
</evidence>
<dbReference type="GO" id="GO:0005737">
    <property type="term" value="C:cytoplasm"/>
    <property type="evidence" value="ECO:0007669"/>
    <property type="project" value="TreeGrafter"/>
</dbReference>
<dbReference type="PANTHER" id="PTHR48051:SF1">
    <property type="entry name" value="RAS SUPPRESSOR PROTEIN 1"/>
    <property type="match status" value="1"/>
</dbReference>
<dbReference type="PROSITE" id="PS51450">
    <property type="entry name" value="LRR"/>
    <property type="match status" value="6"/>
</dbReference>
<organism evidence="5 6">
    <name type="scientific">Paragonimus skrjabini miyazakii</name>
    <dbReference type="NCBI Taxonomy" id="59628"/>
    <lineage>
        <taxon>Eukaryota</taxon>
        <taxon>Metazoa</taxon>
        <taxon>Spiralia</taxon>
        <taxon>Lophotrochozoa</taxon>
        <taxon>Platyhelminthes</taxon>
        <taxon>Trematoda</taxon>
        <taxon>Digenea</taxon>
        <taxon>Plagiorchiida</taxon>
        <taxon>Troglotremata</taxon>
        <taxon>Troglotrematidae</taxon>
        <taxon>Paragonimus</taxon>
    </lineage>
</organism>
<dbReference type="Gene3D" id="3.80.10.10">
    <property type="entry name" value="Ribonuclease Inhibitor"/>
    <property type="match status" value="4"/>
</dbReference>
<dbReference type="SMART" id="SM00364">
    <property type="entry name" value="LRR_BAC"/>
    <property type="match status" value="9"/>
</dbReference>
<dbReference type="SMART" id="SM00365">
    <property type="entry name" value="LRR_SD22"/>
    <property type="match status" value="6"/>
</dbReference>
<protein>
    <recommendedName>
        <fullName evidence="4">Disease resistance R13L4/SHOC-2-like LRR domain-containing protein</fullName>
    </recommendedName>
</protein>
<evidence type="ECO:0000259" key="4">
    <source>
        <dbReference type="Pfam" id="PF23598"/>
    </source>
</evidence>
<evidence type="ECO:0000256" key="3">
    <source>
        <dbReference type="SAM" id="MobiDB-lite"/>
    </source>
</evidence>
<name>A0A8S9YHD6_9TREM</name>
<sequence length="888" mass="99757">MDKSNSAQHPDELRNADSGAFDVIYDKRKCLICQYVNAPDFIDAINIHDTAEILVLRGGTLEEVPTEVKQLHKLQIASVTEGEITQFPTSLLELQYLSLLDLSDNKILSIPNEIKSISPLKVLDFSRNSVTCIPEGLYDLGKLQSLNMSNNKISELSASIGKLKSLQALDCSSNVFRTLPEELGCLSNLLVLRLMNNKLCFLPRSFSNLSSLLTLQLDNNVFDHIPAQLFTCFSLVELSFSNNLIHGTVPGDLSQLTHLRTLNLAYNKFTQFCEEIGALEKLEYINLSGNSVRYLDFNLLKLQQLQELSLSGCGLSYIPEDLAFLHNLMFLNLSNNKIKDLPSDVKFPKLTALFLSKNLFSILPSWICCLKNLVVLELQYNDLENLPNEFEHLLSTLRQLDLSFNSFITVPPCIFCPKNRLTYLCLDSNPLTHLPENISLLCDLTHLSVSHCSQLHSLPDGLSECTNLRMLRLSHCSLNSVPNSFTNLHSLKYLELSHNQFEYFPIAVCFLPRLRVLLYDQMEGRPLVPRTDPKGWFTRSGILFPEETMEVPITDSNLEKVKISGTLDEALTAQKSSKLALPPLIGKLSQLVHLSLQGNWLFILPDVFHLMKLRRLNLSHNRLHFLPPNFHRSKYLTHLYLHSNQLKRLQYNFKCLNSLTVLTVADNPLICPPVDVCSGRKVSPVYAYLRQQQLFEAALLRSMCATVIQKLPKDSYTSFLQKLGFPAEALDLLGRELPGGYNHTKRVHLAMQAWTGLTLELETPTKTLTATGMYDPTAGTETNRQVTETPAVPSALPQPSSSDGTEDANRVTEDVKSITAQETQSSHSVALASVPVYPYAEISVALRNSVTGPEASPHRLLHVVYLLGLQPLHDELNYILHLAQQPRF</sequence>
<evidence type="ECO:0000256" key="2">
    <source>
        <dbReference type="ARBA" id="ARBA00022737"/>
    </source>
</evidence>
<gene>
    <name evidence="5" type="ORF">EG68_09666</name>
</gene>
<dbReference type="OrthoDB" id="1055148at2759"/>
<dbReference type="PANTHER" id="PTHR48051">
    <property type="match status" value="1"/>
</dbReference>
<keyword evidence="2" id="KW-0677">Repeat</keyword>
<dbReference type="SMART" id="SM00369">
    <property type="entry name" value="LRR_TYP"/>
    <property type="match status" value="19"/>
</dbReference>
<evidence type="ECO:0000256" key="1">
    <source>
        <dbReference type="ARBA" id="ARBA00022614"/>
    </source>
</evidence>
<dbReference type="EMBL" id="JTDE01005566">
    <property type="protein sequence ID" value="KAF7248917.1"/>
    <property type="molecule type" value="Genomic_DNA"/>
</dbReference>
<evidence type="ECO:0000313" key="6">
    <source>
        <dbReference type="Proteomes" id="UP000822476"/>
    </source>
</evidence>
<feature type="compositionally biased region" description="Polar residues" evidence="3">
    <location>
        <begin position="779"/>
        <end position="788"/>
    </location>
</feature>
<dbReference type="SUPFAM" id="SSF52058">
    <property type="entry name" value="L domain-like"/>
    <property type="match status" value="2"/>
</dbReference>
<feature type="domain" description="Disease resistance R13L4/SHOC-2-like LRR" evidence="4">
    <location>
        <begin position="120"/>
        <end position="218"/>
    </location>
</feature>
<dbReference type="Pfam" id="PF13855">
    <property type="entry name" value="LRR_8"/>
    <property type="match status" value="3"/>
</dbReference>
<dbReference type="Pfam" id="PF23598">
    <property type="entry name" value="LRR_14"/>
    <property type="match status" value="1"/>
</dbReference>
<dbReference type="Pfam" id="PF00560">
    <property type="entry name" value="LRR_1"/>
    <property type="match status" value="2"/>
</dbReference>
<keyword evidence="6" id="KW-1185">Reference proteome</keyword>